<comment type="caution">
    <text evidence="7">The sequence shown here is derived from an EMBL/GenBank/DDBJ whole genome shotgun (WGS) entry which is preliminary data.</text>
</comment>
<dbReference type="SMART" id="SM00449">
    <property type="entry name" value="SPRY"/>
    <property type="match status" value="1"/>
</dbReference>
<dbReference type="InterPro" id="IPR043136">
    <property type="entry name" value="B30.2/SPRY_sf"/>
</dbReference>
<dbReference type="InterPro" id="IPR013320">
    <property type="entry name" value="ConA-like_dom_sf"/>
</dbReference>
<dbReference type="InterPro" id="IPR013083">
    <property type="entry name" value="Znf_RING/FYVE/PHD"/>
</dbReference>
<dbReference type="CDD" id="cd16566">
    <property type="entry name" value="RING-HC_RSPRY1"/>
    <property type="match status" value="1"/>
</dbReference>
<dbReference type="PROSITE" id="PS50188">
    <property type="entry name" value="B302_SPRY"/>
    <property type="match status" value="1"/>
</dbReference>
<name>A0A8K0KHL9_LADFU</name>
<dbReference type="GO" id="GO:0051603">
    <property type="term" value="P:proteolysis involved in protein catabolic process"/>
    <property type="evidence" value="ECO:0007669"/>
    <property type="project" value="TreeGrafter"/>
</dbReference>
<dbReference type="Gene3D" id="2.60.120.920">
    <property type="match status" value="1"/>
</dbReference>
<dbReference type="PROSITE" id="PS50089">
    <property type="entry name" value="ZF_RING_2"/>
    <property type="match status" value="1"/>
</dbReference>
<reference evidence="7" key="2">
    <citation type="submission" date="2017-10" db="EMBL/GenBank/DDBJ databases">
        <title>Ladona fulva Genome sequencing and assembly.</title>
        <authorList>
            <person name="Murali S."/>
            <person name="Richards S."/>
            <person name="Bandaranaike D."/>
            <person name="Bellair M."/>
            <person name="Blankenburg K."/>
            <person name="Chao H."/>
            <person name="Dinh H."/>
            <person name="Doddapaneni H."/>
            <person name="Dugan-Rocha S."/>
            <person name="Elkadiri S."/>
            <person name="Gnanaolivu R."/>
            <person name="Hernandez B."/>
            <person name="Skinner E."/>
            <person name="Javaid M."/>
            <person name="Lee S."/>
            <person name="Li M."/>
            <person name="Ming W."/>
            <person name="Munidasa M."/>
            <person name="Muniz J."/>
            <person name="Nguyen L."/>
            <person name="Hughes D."/>
            <person name="Osuji N."/>
            <person name="Pu L.-L."/>
            <person name="Puazo M."/>
            <person name="Qu C."/>
            <person name="Quiroz J."/>
            <person name="Raj R."/>
            <person name="Weissenberger G."/>
            <person name="Xin Y."/>
            <person name="Zou X."/>
            <person name="Han Y."/>
            <person name="Worley K."/>
            <person name="Muzny D."/>
            <person name="Gibbs R."/>
        </authorList>
    </citation>
    <scope>NUCLEOTIDE SEQUENCE</scope>
    <source>
        <strain evidence="7">Sampled in the wild</strain>
    </source>
</reference>
<proteinExistence type="predicted"/>
<evidence type="ECO:0000313" key="8">
    <source>
        <dbReference type="Proteomes" id="UP000792457"/>
    </source>
</evidence>
<dbReference type="InterPro" id="IPR035774">
    <property type="entry name" value="SPRY_RSPRY1"/>
</dbReference>
<dbReference type="InterPro" id="IPR003877">
    <property type="entry name" value="SPRY_dom"/>
</dbReference>
<gene>
    <name evidence="7" type="ORF">J437_LFUL006858</name>
</gene>
<organism evidence="7 8">
    <name type="scientific">Ladona fulva</name>
    <name type="common">Scarce chaser dragonfly</name>
    <name type="synonym">Libellula fulva</name>
    <dbReference type="NCBI Taxonomy" id="123851"/>
    <lineage>
        <taxon>Eukaryota</taxon>
        <taxon>Metazoa</taxon>
        <taxon>Ecdysozoa</taxon>
        <taxon>Arthropoda</taxon>
        <taxon>Hexapoda</taxon>
        <taxon>Insecta</taxon>
        <taxon>Pterygota</taxon>
        <taxon>Palaeoptera</taxon>
        <taxon>Odonata</taxon>
        <taxon>Epiprocta</taxon>
        <taxon>Anisoptera</taxon>
        <taxon>Libelluloidea</taxon>
        <taxon>Libellulidae</taxon>
        <taxon>Ladona</taxon>
    </lineage>
</organism>
<evidence type="ECO:0008006" key="9">
    <source>
        <dbReference type="Google" id="ProtNLM"/>
    </source>
</evidence>
<dbReference type="OrthoDB" id="10017393at2759"/>
<reference evidence="7" key="1">
    <citation type="submission" date="2013-04" db="EMBL/GenBank/DDBJ databases">
        <authorList>
            <person name="Qu J."/>
            <person name="Murali S.C."/>
            <person name="Bandaranaike D."/>
            <person name="Bellair M."/>
            <person name="Blankenburg K."/>
            <person name="Chao H."/>
            <person name="Dinh H."/>
            <person name="Doddapaneni H."/>
            <person name="Downs B."/>
            <person name="Dugan-Rocha S."/>
            <person name="Elkadiri S."/>
            <person name="Gnanaolivu R.D."/>
            <person name="Hernandez B."/>
            <person name="Javaid M."/>
            <person name="Jayaseelan J.C."/>
            <person name="Lee S."/>
            <person name="Li M."/>
            <person name="Ming W."/>
            <person name="Munidasa M."/>
            <person name="Muniz J."/>
            <person name="Nguyen L."/>
            <person name="Ongeri F."/>
            <person name="Osuji N."/>
            <person name="Pu L.-L."/>
            <person name="Puazo M."/>
            <person name="Qu C."/>
            <person name="Quiroz J."/>
            <person name="Raj R."/>
            <person name="Weissenberger G."/>
            <person name="Xin Y."/>
            <person name="Zou X."/>
            <person name="Han Y."/>
            <person name="Richards S."/>
            <person name="Worley K."/>
            <person name="Muzny D."/>
            <person name="Gibbs R."/>
        </authorList>
    </citation>
    <scope>NUCLEOTIDE SEQUENCE</scope>
    <source>
        <strain evidence="7">Sampled in the wild</strain>
    </source>
</reference>
<evidence type="ECO:0000259" key="6">
    <source>
        <dbReference type="PROSITE" id="PS50188"/>
    </source>
</evidence>
<dbReference type="GO" id="GO:0004842">
    <property type="term" value="F:ubiquitin-protein transferase activity"/>
    <property type="evidence" value="ECO:0007669"/>
    <property type="project" value="InterPro"/>
</dbReference>
<keyword evidence="1" id="KW-0479">Metal-binding</keyword>
<evidence type="ECO:0000259" key="5">
    <source>
        <dbReference type="PROSITE" id="PS50089"/>
    </source>
</evidence>
<dbReference type="Gene3D" id="3.30.40.10">
    <property type="entry name" value="Zinc/RING finger domain, C3HC4 (zinc finger)"/>
    <property type="match status" value="1"/>
</dbReference>
<dbReference type="Pfam" id="PF13920">
    <property type="entry name" value="zf-C3HC4_3"/>
    <property type="match status" value="1"/>
</dbReference>
<dbReference type="PANTHER" id="PTHR13363">
    <property type="entry name" value="RING FINGER AND SRY DOMAIN-CONTAINING"/>
    <property type="match status" value="1"/>
</dbReference>
<dbReference type="CDD" id="cd12883">
    <property type="entry name" value="SPRY_RING"/>
    <property type="match status" value="1"/>
</dbReference>
<feature type="domain" description="RING-type" evidence="5">
    <location>
        <begin position="214"/>
        <end position="249"/>
    </location>
</feature>
<dbReference type="EMBL" id="KZ308748">
    <property type="protein sequence ID" value="KAG8233835.1"/>
    <property type="molecule type" value="Genomic_DNA"/>
</dbReference>
<dbReference type="SUPFAM" id="SSF57850">
    <property type="entry name" value="RING/U-box"/>
    <property type="match status" value="1"/>
</dbReference>
<sequence length="268" mass="30307">MSGINVMLNTKDVSEYLKISPNGLEARSDAYSFESVRCTFQVDSGIWFYETLIITPGVMQIGWATKDSTFLNHEGYGIGDDEYSLAYDGCRQLIWYNALTEPVTLQCWSPGDILGSLLDLKRLEIIFYLNGTPLSPCTQVFKTAKSGFFAAASFMSFQQCEFNFGNQPFKYPPMDRPFQCFNDHATLKDEDKVVLPRHIHLEQLRKLSVKEDSCTLCFDQKASLRLVPCGHRGFCSSCTNQLDECPMCRSAIVATVLFDENDESFDDT</sequence>
<dbReference type="PANTHER" id="PTHR13363:SF6">
    <property type="entry name" value="RING FINGER AND SPRY DOMAIN-CONTAINING PROTEIN 1"/>
    <property type="match status" value="1"/>
</dbReference>
<feature type="domain" description="B30.2/SPRY" evidence="6">
    <location>
        <begin position="1"/>
        <end position="169"/>
    </location>
</feature>
<accession>A0A8K0KHL9</accession>
<protein>
    <recommendedName>
        <fullName evidence="9">RING finger and SPRY domain-containing protein 1</fullName>
    </recommendedName>
</protein>
<dbReference type="GO" id="GO:0005737">
    <property type="term" value="C:cytoplasm"/>
    <property type="evidence" value="ECO:0007669"/>
    <property type="project" value="TreeGrafter"/>
</dbReference>
<dbReference type="Proteomes" id="UP000792457">
    <property type="component" value="Unassembled WGS sequence"/>
</dbReference>
<dbReference type="SUPFAM" id="SSF49899">
    <property type="entry name" value="Concanavalin A-like lectins/glucanases"/>
    <property type="match status" value="1"/>
</dbReference>
<evidence type="ECO:0000256" key="1">
    <source>
        <dbReference type="ARBA" id="ARBA00022723"/>
    </source>
</evidence>
<keyword evidence="8" id="KW-1185">Reference proteome</keyword>
<dbReference type="InterPro" id="IPR001841">
    <property type="entry name" value="Znf_RING"/>
</dbReference>
<dbReference type="InterPro" id="IPR045129">
    <property type="entry name" value="RNF123/RKP/RSPRY1"/>
</dbReference>
<dbReference type="GO" id="GO:0008270">
    <property type="term" value="F:zinc ion binding"/>
    <property type="evidence" value="ECO:0007669"/>
    <property type="project" value="UniProtKB-KW"/>
</dbReference>
<evidence type="ECO:0000256" key="2">
    <source>
        <dbReference type="ARBA" id="ARBA00022771"/>
    </source>
</evidence>
<dbReference type="SMART" id="SM00184">
    <property type="entry name" value="RING"/>
    <property type="match status" value="1"/>
</dbReference>
<dbReference type="AlphaFoldDB" id="A0A8K0KHL9"/>
<evidence type="ECO:0000256" key="3">
    <source>
        <dbReference type="ARBA" id="ARBA00022833"/>
    </source>
</evidence>
<keyword evidence="3" id="KW-0862">Zinc</keyword>
<evidence type="ECO:0000256" key="4">
    <source>
        <dbReference type="PROSITE-ProRule" id="PRU00175"/>
    </source>
</evidence>
<evidence type="ECO:0000313" key="7">
    <source>
        <dbReference type="EMBL" id="KAG8233835.1"/>
    </source>
</evidence>
<keyword evidence="2 4" id="KW-0863">Zinc-finger</keyword>
<dbReference type="Pfam" id="PF00622">
    <property type="entry name" value="SPRY"/>
    <property type="match status" value="1"/>
</dbReference>
<dbReference type="InterPro" id="IPR001870">
    <property type="entry name" value="B30.2/SPRY"/>
</dbReference>